<comment type="caution">
    <text evidence="1">The sequence shown here is derived from an EMBL/GenBank/DDBJ whole genome shotgun (WGS) entry which is preliminary data.</text>
</comment>
<evidence type="ECO:0000313" key="2">
    <source>
        <dbReference type="Proteomes" id="UP001177212"/>
    </source>
</evidence>
<sequence>MINQIKDILGEKYSEAIANRQRFKENINNRQFNKEHSSLDIFDELPPHIAIPNFKEVSINLVTQNYAELFMPHLTKDVSEISQEHHEIAKTDPMTIVEIIATEMEQEDPQKHLHALSI</sequence>
<keyword evidence="2" id="KW-1185">Reference proteome</keyword>
<name>A0ABT9FCI9_9GAMM</name>
<dbReference type="RefSeq" id="WP_305471730.1">
    <property type="nucleotide sequence ID" value="NZ_JAUYVT010000004.1"/>
</dbReference>
<organism evidence="1 2">
    <name type="scientific">Pseudoalteromonas marina</name>
    <dbReference type="NCBI Taxonomy" id="267375"/>
    <lineage>
        <taxon>Bacteria</taxon>
        <taxon>Pseudomonadati</taxon>
        <taxon>Pseudomonadota</taxon>
        <taxon>Gammaproteobacteria</taxon>
        <taxon>Alteromonadales</taxon>
        <taxon>Pseudoalteromonadaceae</taxon>
        <taxon>Pseudoalteromonas</taxon>
    </lineage>
</organism>
<protein>
    <submittedName>
        <fullName evidence="1">Uncharacterized protein</fullName>
    </submittedName>
</protein>
<dbReference type="EMBL" id="JAUYVT010000004">
    <property type="protein sequence ID" value="MDP2564453.1"/>
    <property type="molecule type" value="Genomic_DNA"/>
</dbReference>
<proteinExistence type="predicted"/>
<evidence type="ECO:0000313" key="1">
    <source>
        <dbReference type="EMBL" id="MDP2564453.1"/>
    </source>
</evidence>
<gene>
    <name evidence="1" type="ORF">Q8W34_07385</name>
</gene>
<accession>A0ABT9FCI9</accession>
<reference evidence="1" key="1">
    <citation type="submission" date="2023-07" db="EMBL/GenBank/DDBJ databases">
        <title>Genome content predicts the carbon catabolic preferences of heterotrophic bacteria.</title>
        <authorList>
            <person name="Gralka M."/>
        </authorList>
    </citation>
    <scope>NUCLEOTIDE SEQUENCE</scope>
    <source>
        <strain evidence="1">4G09</strain>
    </source>
</reference>
<dbReference type="Proteomes" id="UP001177212">
    <property type="component" value="Unassembled WGS sequence"/>
</dbReference>